<accession>A0A7W7G2R9</accession>
<dbReference type="PROSITE" id="PS51318">
    <property type="entry name" value="TAT"/>
    <property type="match status" value="1"/>
</dbReference>
<organism evidence="2 3">
    <name type="scientific">Paractinoplanes abujensis</name>
    <dbReference type="NCBI Taxonomy" id="882441"/>
    <lineage>
        <taxon>Bacteria</taxon>
        <taxon>Bacillati</taxon>
        <taxon>Actinomycetota</taxon>
        <taxon>Actinomycetes</taxon>
        <taxon>Micromonosporales</taxon>
        <taxon>Micromonosporaceae</taxon>
        <taxon>Paractinoplanes</taxon>
    </lineage>
</organism>
<dbReference type="InterPro" id="IPR011047">
    <property type="entry name" value="Quinoprotein_ADH-like_sf"/>
</dbReference>
<dbReference type="RefSeq" id="WP_184953896.1">
    <property type="nucleotide sequence ID" value="NZ_BOMC01000067.1"/>
</dbReference>
<protein>
    <submittedName>
        <fullName evidence="2">Uncharacterized protein</fullName>
    </submittedName>
</protein>
<dbReference type="SUPFAM" id="SSF50998">
    <property type="entry name" value="Quinoprotein alcohol dehydrogenase-like"/>
    <property type="match status" value="1"/>
</dbReference>
<feature type="chain" id="PRO_5030727980" evidence="1">
    <location>
        <begin position="30"/>
        <end position="381"/>
    </location>
</feature>
<reference evidence="2 3" key="1">
    <citation type="submission" date="2020-08" db="EMBL/GenBank/DDBJ databases">
        <title>Sequencing the genomes of 1000 actinobacteria strains.</title>
        <authorList>
            <person name="Klenk H.-P."/>
        </authorList>
    </citation>
    <scope>NUCLEOTIDE SEQUENCE [LARGE SCALE GENOMIC DNA]</scope>
    <source>
        <strain evidence="2 3">DSM 45518</strain>
    </source>
</reference>
<name>A0A7W7G2R9_9ACTN</name>
<gene>
    <name evidence="2" type="ORF">BKA14_005721</name>
</gene>
<keyword evidence="3" id="KW-1185">Reference proteome</keyword>
<dbReference type="EMBL" id="JACHMF010000001">
    <property type="protein sequence ID" value="MBB4695573.1"/>
    <property type="molecule type" value="Genomic_DNA"/>
</dbReference>
<feature type="signal peptide" evidence="1">
    <location>
        <begin position="1"/>
        <end position="29"/>
    </location>
</feature>
<keyword evidence="1" id="KW-0732">Signal</keyword>
<dbReference type="AlphaFoldDB" id="A0A7W7G2R9"/>
<proteinExistence type="predicted"/>
<dbReference type="Gene3D" id="2.80.10.50">
    <property type="match status" value="1"/>
</dbReference>
<evidence type="ECO:0000256" key="1">
    <source>
        <dbReference type="SAM" id="SignalP"/>
    </source>
</evidence>
<dbReference type="Proteomes" id="UP000542742">
    <property type="component" value="Unassembled WGS sequence"/>
</dbReference>
<dbReference type="InterPro" id="IPR006311">
    <property type="entry name" value="TAT_signal"/>
</dbReference>
<sequence length="381" mass="38980">MRISEHVRRAVVAGAAALAVGVTAQPALAVVGASAARTAPSFNGSVYAIAYRGDTVYVGGSFTRMTIEGRTVTRNRLAAFSGRTGELLDWAPSADGTVRALAVVPGHVYVGGDFDEVNGEERDSIARIDAGSGETGAFAHSIEGGVRALAVGHGRLYAAGTISEVDGDDRGNVAAFALADGRVDDDWTPRTDGLVNALAVRGNRVYLGGSFHRTNGVSTARRLAAVRAGDGEVDRGFRASAPALVHALAVDNSGVYAAMGGAGGRAAAYSTGGQNRWTRVFDGDAQAVAVLDGVAYVGGHFDRACANGDDADNGECDAGSVRRVKLAAVERDGSLSRWAPQANGVIGVRALAVNPDRGTVAAGGDFTTIGGQAQRRYASFG</sequence>
<evidence type="ECO:0000313" key="2">
    <source>
        <dbReference type="EMBL" id="MBB4695573.1"/>
    </source>
</evidence>
<comment type="caution">
    <text evidence="2">The sequence shown here is derived from an EMBL/GenBank/DDBJ whole genome shotgun (WGS) entry which is preliminary data.</text>
</comment>
<evidence type="ECO:0000313" key="3">
    <source>
        <dbReference type="Proteomes" id="UP000542742"/>
    </source>
</evidence>